<evidence type="ECO:0000256" key="6">
    <source>
        <dbReference type="ARBA" id="ARBA00022833"/>
    </source>
</evidence>
<dbReference type="PANTHER" id="PTHR24409:SF418">
    <property type="entry name" value="SI:CH73-221F6.1"/>
    <property type="match status" value="1"/>
</dbReference>
<evidence type="ECO:0000256" key="7">
    <source>
        <dbReference type="ARBA" id="ARBA00023015"/>
    </source>
</evidence>
<keyword evidence="3 12" id="KW-0479">Metal-binding</keyword>
<feature type="compositionally biased region" description="Basic and acidic residues" evidence="13">
    <location>
        <begin position="323"/>
        <end position="339"/>
    </location>
</feature>
<dbReference type="Pfam" id="PF00096">
    <property type="entry name" value="zf-C2H2"/>
    <property type="match status" value="2"/>
</dbReference>
<feature type="domain" description="ZAD" evidence="15">
    <location>
        <begin position="6"/>
        <end position="81"/>
    </location>
</feature>
<dbReference type="FunFam" id="3.30.160.60:FF:000100">
    <property type="entry name" value="Zinc finger 45-like"/>
    <property type="match status" value="1"/>
</dbReference>
<keyword evidence="17" id="KW-1185">Reference proteome</keyword>
<name>A0AAV1ISL4_9NEOP</name>
<dbReference type="SMART" id="SM00355">
    <property type="entry name" value="ZnF_C2H2"/>
    <property type="match status" value="8"/>
</dbReference>
<dbReference type="PROSITE" id="PS50157">
    <property type="entry name" value="ZINC_FINGER_C2H2_2"/>
    <property type="match status" value="6"/>
</dbReference>
<keyword evidence="10" id="KW-0539">Nucleus</keyword>
<evidence type="ECO:0000256" key="5">
    <source>
        <dbReference type="ARBA" id="ARBA00022771"/>
    </source>
</evidence>
<accession>A0AAV1ISL4</accession>
<keyword evidence="5 11" id="KW-0863">Zinc-finger</keyword>
<feature type="domain" description="C2H2-type" evidence="14">
    <location>
        <begin position="243"/>
        <end position="270"/>
    </location>
</feature>
<protein>
    <submittedName>
        <fullName evidence="16">Uncharacterized protein</fullName>
    </submittedName>
</protein>
<evidence type="ECO:0000256" key="1">
    <source>
        <dbReference type="ARBA" id="ARBA00004123"/>
    </source>
</evidence>
<evidence type="ECO:0000256" key="11">
    <source>
        <dbReference type="PROSITE-ProRule" id="PRU00042"/>
    </source>
</evidence>
<feature type="domain" description="C2H2-type" evidence="14">
    <location>
        <begin position="299"/>
        <end position="327"/>
    </location>
</feature>
<evidence type="ECO:0000256" key="12">
    <source>
        <dbReference type="PROSITE-ProRule" id="PRU01263"/>
    </source>
</evidence>
<dbReference type="InterPro" id="IPR036236">
    <property type="entry name" value="Znf_C2H2_sf"/>
</dbReference>
<evidence type="ECO:0000259" key="14">
    <source>
        <dbReference type="PROSITE" id="PS50157"/>
    </source>
</evidence>
<dbReference type="InterPro" id="IPR012934">
    <property type="entry name" value="Znf_AD"/>
</dbReference>
<evidence type="ECO:0000313" key="16">
    <source>
        <dbReference type="EMBL" id="CAK1540098.1"/>
    </source>
</evidence>
<gene>
    <name evidence="16" type="ORF">LNINA_LOCUS180</name>
</gene>
<dbReference type="SMART" id="SM00868">
    <property type="entry name" value="zf-AD"/>
    <property type="match status" value="1"/>
</dbReference>
<dbReference type="Proteomes" id="UP001497472">
    <property type="component" value="Unassembled WGS sequence"/>
</dbReference>
<dbReference type="Gene3D" id="3.30.160.60">
    <property type="entry name" value="Classic Zinc Finger"/>
    <property type="match status" value="5"/>
</dbReference>
<dbReference type="Gene3D" id="3.40.1800.20">
    <property type="match status" value="1"/>
</dbReference>
<reference evidence="16 17" key="1">
    <citation type="submission" date="2023-11" db="EMBL/GenBank/DDBJ databases">
        <authorList>
            <person name="Okamura Y."/>
        </authorList>
    </citation>
    <scope>NUCLEOTIDE SEQUENCE [LARGE SCALE GENOMIC DNA]</scope>
</reference>
<dbReference type="PANTHER" id="PTHR24409">
    <property type="entry name" value="ZINC FINGER PROTEIN 142"/>
    <property type="match status" value="1"/>
</dbReference>
<dbReference type="FunFam" id="3.30.160.60:FF:000075">
    <property type="entry name" value="Putative zinc finger protein 536"/>
    <property type="match status" value="1"/>
</dbReference>
<dbReference type="SUPFAM" id="SSF57716">
    <property type="entry name" value="Glucocorticoid receptor-like (DNA-binding domain)"/>
    <property type="match status" value="1"/>
</dbReference>
<dbReference type="AlphaFoldDB" id="A0AAV1ISL4"/>
<organism evidence="16 17">
    <name type="scientific">Leptosia nina</name>
    <dbReference type="NCBI Taxonomy" id="320188"/>
    <lineage>
        <taxon>Eukaryota</taxon>
        <taxon>Metazoa</taxon>
        <taxon>Ecdysozoa</taxon>
        <taxon>Arthropoda</taxon>
        <taxon>Hexapoda</taxon>
        <taxon>Insecta</taxon>
        <taxon>Pterygota</taxon>
        <taxon>Neoptera</taxon>
        <taxon>Endopterygota</taxon>
        <taxon>Lepidoptera</taxon>
        <taxon>Glossata</taxon>
        <taxon>Ditrysia</taxon>
        <taxon>Papilionoidea</taxon>
        <taxon>Pieridae</taxon>
        <taxon>Pierinae</taxon>
        <taxon>Leptosia</taxon>
    </lineage>
</organism>
<sequence>MDEFDKCCRLCAKPQEASLLIFGAETASMKIKSKLRKYLLISVEANDRLPKSICAQCCRKLCDVCDFIDRSREAQITLMKHSLFNDQLKGIEESKQSRIPQITNITFQGANNTIQTAVAASEVTTDFAEITCLNKTNDYVTLTPNFSDGLTDTTQPEEKPFACKECNRKFLTEFALKNHSWLHSTQDKPPYCASCDKVFAYKNDFLEHFKEFKHARYCNLCKRTSDKNLKLHMERHNSNKQLFTCEVCGLSYPTRSRYKNHMVTHSSERPFECNVCLKRFKRRQELRFHLNKHTGDKPYKCPKCDRRFTTSGNFYSHRMRMHPKTEHDTEDRPEKESARPEGTIISKKNNNQTKYHCSKCSHSFKKKENYTYHMYKHTGIKPYQCQSCDEKYVTRRGILIHYEKKHPGKERPLALLSKNSLLNSYNPNNP</sequence>
<dbReference type="PROSITE" id="PS00028">
    <property type="entry name" value="ZINC_FINGER_C2H2_1"/>
    <property type="match status" value="7"/>
</dbReference>
<keyword evidence="7" id="KW-0805">Transcription regulation</keyword>
<feature type="domain" description="C2H2-type" evidence="14">
    <location>
        <begin position="271"/>
        <end position="298"/>
    </location>
</feature>
<dbReference type="SUPFAM" id="SSF57667">
    <property type="entry name" value="beta-beta-alpha zinc fingers"/>
    <property type="match status" value="4"/>
</dbReference>
<comment type="subcellular location">
    <subcellularLocation>
        <location evidence="1">Nucleus</location>
    </subcellularLocation>
</comment>
<comment type="similarity">
    <text evidence="2">Belongs to the krueppel C2H2-type zinc-finger protein family.</text>
</comment>
<evidence type="ECO:0000256" key="4">
    <source>
        <dbReference type="ARBA" id="ARBA00022737"/>
    </source>
</evidence>
<dbReference type="FunFam" id="3.30.160.60:FF:000012">
    <property type="entry name" value="RB-associated KRAB zinc finger protein-like"/>
    <property type="match status" value="1"/>
</dbReference>
<dbReference type="EMBL" id="CAVLEF010000001">
    <property type="protein sequence ID" value="CAK1540098.1"/>
    <property type="molecule type" value="Genomic_DNA"/>
</dbReference>
<dbReference type="GO" id="GO:0005634">
    <property type="term" value="C:nucleus"/>
    <property type="evidence" value="ECO:0007669"/>
    <property type="project" value="UniProtKB-SubCell"/>
</dbReference>
<feature type="region of interest" description="Disordered" evidence="13">
    <location>
        <begin position="322"/>
        <end position="348"/>
    </location>
</feature>
<dbReference type="InterPro" id="IPR013087">
    <property type="entry name" value="Znf_C2H2_type"/>
</dbReference>
<feature type="binding site" evidence="12">
    <location>
        <position position="57"/>
    </location>
    <ligand>
        <name>Zn(2+)</name>
        <dbReference type="ChEBI" id="CHEBI:29105"/>
    </ligand>
</feature>
<feature type="binding site" evidence="12">
    <location>
        <position position="8"/>
    </location>
    <ligand>
        <name>Zn(2+)</name>
        <dbReference type="ChEBI" id="CHEBI:29105"/>
    </ligand>
</feature>
<keyword evidence="9" id="KW-0804">Transcription</keyword>
<feature type="binding site" evidence="12">
    <location>
        <position position="54"/>
    </location>
    <ligand>
        <name>Zn(2+)</name>
        <dbReference type="ChEBI" id="CHEBI:29105"/>
    </ligand>
</feature>
<dbReference type="GO" id="GO:0000977">
    <property type="term" value="F:RNA polymerase II transcription regulatory region sequence-specific DNA binding"/>
    <property type="evidence" value="ECO:0007669"/>
    <property type="project" value="TreeGrafter"/>
</dbReference>
<keyword evidence="8" id="KW-0238">DNA-binding</keyword>
<evidence type="ECO:0000256" key="13">
    <source>
        <dbReference type="SAM" id="MobiDB-lite"/>
    </source>
</evidence>
<evidence type="ECO:0000256" key="10">
    <source>
        <dbReference type="ARBA" id="ARBA00023242"/>
    </source>
</evidence>
<evidence type="ECO:0000256" key="2">
    <source>
        <dbReference type="ARBA" id="ARBA00006991"/>
    </source>
</evidence>
<comment type="caution">
    <text evidence="16">The sequence shown here is derived from an EMBL/GenBank/DDBJ whole genome shotgun (WGS) entry which is preliminary data.</text>
</comment>
<evidence type="ECO:0000256" key="3">
    <source>
        <dbReference type="ARBA" id="ARBA00022723"/>
    </source>
</evidence>
<proteinExistence type="inferred from homology"/>
<dbReference type="Pfam" id="PF07776">
    <property type="entry name" value="zf-AD"/>
    <property type="match status" value="1"/>
</dbReference>
<evidence type="ECO:0000256" key="8">
    <source>
        <dbReference type="ARBA" id="ARBA00023125"/>
    </source>
</evidence>
<evidence type="ECO:0000259" key="15">
    <source>
        <dbReference type="PROSITE" id="PS51915"/>
    </source>
</evidence>
<feature type="domain" description="C2H2-type" evidence="14">
    <location>
        <begin position="355"/>
        <end position="382"/>
    </location>
</feature>
<evidence type="ECO:0000256" key="9">
    <source>
        <dbReference type="ARBA" id="ARBA00023163"/>
    </source>
</evidence>
<feature type="domain" description="C2H2-type" evidence="14">
    <location>
        <begin position="383"/>
        <end position="411"/>
    </location>
</feature>
<feature type="binding site" evidence="12">
    <location>
        <position position="11"/>
    </location>
    <ligand>
        <name>Zn(2+)</name>
        <dbReference type="ChEBI" id="CHEBI:29105"/>
    </ligand>
</feature>
<dbReference type="PROSITE" id="PS51915">
    <property type="entry name" value="ZAD"/>
    <property type="match status" value="1"/>
</dbReference>
<dbReference type="GO" id="GO:0000981">
    <property type="term" value="F:DNA-binding transcription factor activity, RNA polymerase II-specific"/>
    <property type="evidence" value="ECO:0007669"/>
    <property type="project" value="TreeGrafter"/>
</dbReference>
<keyword evidence="4" id="KW-0677">Repeat</keyword>
<keyword evidence="6 12" id="KW-0862">Zinc</keyword>
<evidence type="ECO:0000313" key="17">
    <source>
        <dbReference type="Proteomes" id="UP001497472"/>
    </source>
</evidence>
<feature type="domain" description="C2H2-type" evidence="14">
    <location>
        <begin position="161"/>
        <end position="188"/>
    </location>
</feature>
<dbReference type="GO" id="GO:0008270">
    <property type="term" value="F:zinc ion binding"/>
    <property type="evidence" value="ECO:0007669"/>
    <property type="project" value="UniProtKB-UniRule"/>
</dbReference>